<dbReference type="KEGG" id="mgel:G5B37_11130"/>
<evidence type="ECO:0000313" key="4">
    <source>
        <dbReference type="EMBL" id="QIE60095.1"/>
    </source>
</evidence>
<accession>A0A6G6GND3</accession>
<feature type="binding site" evidence="2">
    <location>
        <begin position="222"/>
        <end position="225"/>
    </location>
    <ligand>
        <name>substrate</name>
    </ligand>
</feature>
<feature type="active site" description="Nucleophile" evidence="1">
    <location>
        <position position="194"/>
    </location>
</feature>
<name>A0A6G6GND3_9FLAO</name>
<dbReference type="FunFam" id="3.60.20.30:FF:000005">
    <property type="entry name" value="N(4)-(Beta-N-acetylglucosaminyl)-L-asparaginase"/>
    <property type="match status" value="1"/>
</dbReference>
<feature type="binding site" evidence="2">
    <location>
        <begin position="245"/>
        <end position="248"/>
    </location>
    <ligand>
        <name>substrate</name>
    </ligand>
</feature>
<evidence type="ECO:0000256" key="1">
    <source>
        <dbReference type="PIRSR" id="PIRSR600246-1"/>
    </source>
</evidence>
<protein>
    <submittedName>
        <fullName evidence="4">N(4)-(Beta-N-acetylglucosaminyl)-L-asparaginase</fullName>
    </submittedName>
</protein>
<dbReference type="GO" id="GO:0016811">
    <property type="term" value="F:hydrolase activity, acting on carbon-nitrogen (but not peptide) bonds, in linear amides"/>
    <property type="evidence" value="ECO:0007669"/>
    <property type="project" value="UniProtKB-ARBA"/>
</dbReference>
<reference evidence="4 5" key="1">
    <citation type="submission" date="2020-02" db="EMBL/GenBank/DDBJ databases">
        <title>Complete genome sequence of Flavobacteriaceae bacterium.</title>
        <authorList>
            <person name="Kim S.-J."/>
            <person name="Kim Y.-S."/>
            <person name="Kim K.-H."/>
        </authorList>
    </citation>
    <scope>NUCLEOTIDE SEQUENCE [LARGE SCALE GENOMIC DNA]</scope>
    <source>
        <strain evidence="4 5">RR4-40</strain>
    </source>
</reference>
<feature type="site" description="Cleavage; by autolysis" evidence="3">
    <location>
        <begin position="193"/>
        <end position="194"/>
    </location>
</feature>
<dbReference type="GO" id="GO:0005737">
    <property type="term" value="C:cytoplasm"/>
    <property type="evidence" value="ECO:0007669"/>
    <property type="project" value="TreeGrafter"/>
</dbReference>
<evidence type="ECO:0000256" key="2">
    <source>
        <dbReference type="PIRSR" id="PIRSR600246-2"/>
    </source>
</evidence>
<dbReference type="RefSeq" id="WP_164680107.1">
    <property type="nucleotide sequence ID" value="NZ_CP049057.1"/>
</dbReference>
<dbReference type="PANTHER" id="PTHR10188:SF6">
    <property type="entry name" value="N(4)-(BETA-N-ACETYLGLUCOSAMINYL)-L-ASPARAGINASE"/>
    <property type="match status" value="1"/>
</dbReference>
<evidence type="ECO:0000256" key="3">
    <source>
        <dbReference type="PIRSR" id="PIRSR600246-3"/>
    </source>
</evidence>
<dbReference type="EMBL" id="CP049057">
    <property type="protein sequence ID" value="QIE60095.1"/>
    <property type="molecule type" value="Genomic_DNA"/>
</dbReference>
<dbReference type="CDD" id="cd04513">
    <property type="entry name" value="Glycosylasparaginase"/>
    <property type="match status" value="1"/>
</dbReference>
<sequence length="335" mass="35989">MKRRKFIRNTAAGAVGATFAISALSCTDKTKNPSEEKTPMTKSSPKLPLAICTWKFTNANQVAGEALEAGKLALDAVIEGVSVEEQNLKNTTVGKGGAPDREGNVTLDACVMATNGDCGAVMAVSSTSHVAALARKVMEETPHVILVGEGAEEFATLKGFESENLLTAESEKAWQEWLKSPEYKPLINIENHDTIGMLTMDKNGDLAGACTTSGLSYKMKGRVGDSPIIGSGLFLDNEVGGAVATGMGEEVVKTVGSFLIVELMRNGMSPQEACEEAIRRIVSKNNKYKDFQIAYIAMNKAGETGAYCIHEGFSMMKYQDKKNIEVPVNFYHKPS</sequence>
<dbReference type="Gene3D" id="3.60.20.30">
    <property type="entry name" value="(Glycosyl)asparaginase"/>
    <property type="match status" value="1"/>
</dbReference>
<evidence type="ECO:0000313" key="5">
    <source>
        <dbReference type="Proteomes" id="UP000505306"/>
    </source>
</evidence>
<dbReference type="Proteomes" id="UP000505306">
    <property type="component" value="Chromosome"/>
</dbReference>
<dbReference type="AlphaFoldDB" id="A0A6G6GND3"/>
<proteinExistence type="predicted"/>
<dbReference type="PROSITE" id="PS51257">
    <property type="entry name" value="PROKAR_LIPOPROTEIN"/>
    <property type="match status" value="1"/>
</dbReference>
<dbReference type="InterPro" id="IPR000246">
    <property type="entry name" value="Peptidase_T2"/>
</dbReference>
<gene>
    <name evidence="4" type="ORF">G5B37_11130</name>
</gene>
<dbReference type="InterPro" id="IPR029055">
    <property type="entry name" value="Ntn_hydrolases_N"/>
</dbReference>
<dbReference type="Pfam" id="PF01112">
    <property type="entry name" value="Asparaginase_2"/>
    <property type="match status" value="1"/>
</dbReference>
<organism evidence="4 5">
    <name type="scientific">Rasiella rasia</name>
    <dbReference type="NCBI Taxonomy" id="2744027"/>
    <lineage>
        <taxon>Bacteria</taxon>
        <taxon>Pseudomonadati</taxon>
        <taxon>Bacteroidota</taxon>
        <taxon>Flavobacteriia</taxon>
        <taxon>Flavobacteriales</taxon>
        <taxon>Flavobacteriaceae</taxon>
        <taxon>Rasiella</taxon>
    </lineage>
</organism>
<keyword evidence="5" id="KW-1185">Reference proteome</keyword>
<dbReference type="PANTHER" id="PTHR10188">
    <property type="entry name" value="L-ASPARAGINASE"/>
    <property type="match status" value="1"/>
</dbReference>
<dbReference type="SUPFAM" id="SSF56235">
    <property type="entry name" value="N-terminal nucleophile aminohydrolases (Ntn hydrolases)"/>
    <property type="match status" value="1"/>
</dbReference>